<gene>
    <name evidence="1" type="ORF">CPT_Miami_188</name>
</gene>
<accession>A0A873WG36</accession>
<organism evidence="1 2">
    <name type="scientific">Klebsiella phage Miami</name>
    <dbReference type="NCBI Taxonomy" id="2767581"/>
    <lineage>
        <taxon>Viruses</taxon>
        <taxon>Duplodnaviria</taxon>
        <taxon>Heunggongvirae</taxon>
        <taxon>Uroviricota</taxon>
        <taxon>Caudoviricetes</taxon>
        <taxon>Chimalliviridae</taxon>
        <taxon>Miamivirus</taxon>
        <taxon>Miamivirus miami</taxon>
    </lineage>
</organism>
<reference evidence="1 2" key="1">
    <citation type="submission" date="2020-07" db="EMBL/GenBank/DDBJ databases">
        <title>Complete genome sequence of Klebsiella pneumoniae phage Miami.</title>
        <authorList>
            <person name="Mora D.A."/>
            <person name="Lessor L."/>
            <person name="Gill J."/>
            <person name="Liu M."/>
        </authorList>
    </citation>
    <scope>NUCLEOTIDE SEQUENCE [LARGE SCALE GENOMIC DNA]</scope>
</reference>
<evidence type="ECO:0000313" key="1">
    <source>
        <dbReference type="EMBL" id="QPB09283.1"/>
    </source>
</evidence>
<protein>
    <submittedName>
        <fullName evidence="1">Uncharacterized protein</fullName>
    </submittedName>
</protein>
<sequence>MDHYEKTVYQCSDGTVTVMDQDNATICRPNDSAVTGGAQRCYRVDLKTGESHEMEKGVNK</sequence>
<proteinExistence type="predicted"/>
<name>A0A873WG36_9CAUD</name>
<keyword evidence="2" id="KW-1185">Reference proteome</keyword>
<dbReference type="Proteomes" id="UP000662782">
    <property type="component" value="Segment"/>
</dbReference>
<dbReference type="EMBL" id="MT701590">
    <property type="protein sequence ID" value="QPB09283.1"/>
    <property type="molecule type" value="Genomic_DNA"/>
</dbReference>
<evidence type="ECO:0000313" key="2">
    <source>
        <dbReference type="Proteomes" id="UP000662782"/>
    </source>
</evidence>